<evidence type="ECO:0000256" key="2">
    <source>
        <dbReference type="SAM" id="Phobius"/>
    </source>
</evidence>
<accession>F2T7I3</accession>
<gene>
    <name evidence="6" type="ORF">BDDG_02134</name>
</gene>
<organism evidence="6">
    <name type="scientific">Ajellomyces dermatitidis (strain ATCC 18188 / CBS 674.68)</name>
    <name type="common">Blastomyces dermatitidis</name>
    <dbReference type="NCBI Taxonomy" id="653446"/>
    <lineage>
        <taxon>Eukaryota</taxon>
        <taxon>Fungi</taxon>
        <taxon>Dikarya</taxon>
        <taxon>Ascomycota</taxon>
        <taxon>Pezizomycotina</taxon>
        <taxon>Eurotiomycetes</taxon>
        <taxon>Eurotiomycetidae</taxon>
        <taxon>Onygenales</taxon>
        <taxon>Ajellomycetaceae</taxon>
        <taxon>Blastomyces</taxon>
    </lineage>
</organism>
<evidence type="ECO:0000259" key="3">
    <source>
        <dbReference type="Pfam" id="PF22786"/>
    </source>
</evidence>
<dbReference type="GO" id="GO:0000329">
    <property type="term" value="C:fungal-type vacuole membrane"/>
    <property type="evidence" value="ECO:0007669"/>
    <property type="project" value="InterPro"/>
</dbReference>
<evidence type="ECO:0000256" key="1">
    <source>
        <dbReference type="SAM" id="MobiDB-lite"/>
    </source>
</evidence>
<reference evidence="6" key="1">
    <citation type="submission" date="2010-03" db="EMBL/GenBank/DDBJ databases">
        <title>Annotation of Blastomyces dermatitidis strain ATCC 18188.</title>
        <authorList>
            <consortium name="The Broad Institute Genome Sequencing Platform"/>
            <consortium name="Broad Institute Genome Sequencing Center for Infectious Disease."/>
            <person name="Cuomo C."/>
            <person name="Klein B."/>
            <person name="Sullivan T."/>
            <person name="Heitman J."/>
            <person name="Young S."/>
            <person name="Zeng Q."/>
            <person name="Gargeya S."/>
            <person name="Alvarado L."/>
            <person name="Berlin A.M."/>
            <person name="Chapman S.B."/>
            <person name="Chen Z."/>
            <person name="Freedman E."/>
            <person name="Gellesch M."/>
            <person name="Goldberg J."/>
            <person name="Griggs A."/>
            <person name="Gujja S."/>
            <person name="Heilman E."/>
            <person name="Heiman D."/>
            <person name="Howarth C."/>
            <person name="Mehta T."/>
            <person name="Neiman D."/>
            <person name="Pearson M."/>
            <person name="Roberts A."/>
            <person name="Saif S."/>
            <person name="Shea T."/>
            <person name="Shenoy N."/>
            <person name="Sisk P."/>
            <person name="Stolte C."/>
            <person name="Sykes S."/>
            <person name="White J."/>
            <person name="Yandava C."/>
            <person name="Haas B."/>
            <person name="Nusbaum C."/>
            <person name="Birren B."/>
        </authorList>
    </citation>
    <scope>NUCLEOTIDE SEQUENCE [LARGE SCALE GENOMIC DNA]</scope>
    <source>
        <strain evidence="6">ATCC 18188</strain>
    </source>
</reference>
<name>F2T7I3_AJEDA</name>
<keyword evidence="2" id="KW-0472">Membrane</keyword>
<feature type="region of interest" description="Disordered" evidence="1">
    <location>
        <begin position="66"/>
        <end position="86"/>
    </location>
</feature>
<dbReference type="PANTHER" id="PTHR35895">
    <property type="entry name" value="CHROMOSOME 16, WHOLE GENOME SHOTGUN SEQUENCE"/>
    <property type="match status" value="1"/>
</dbReference>
<dbReference type="InterPro" id="IPR055011">
    <property type="entry name" value="Tag1_C"/>
</dbReference>
<evidence type="ECO:0000259" key="4">
    <source>
        <dbReference type="Pfam" id="PF26150"/>
    </source>
</evidence>
<feature type="domain" description="Tag1 C-terminal" evidence="3">
    <location>
        <begin position="484"/>
        <end position="598"/>
    </location>
</feature>
<dbReference type="Pfam" id="PF22786">
    <property type="entry name" value="Tag1_C"/>
    <property type="match status" value="1"/>
</dbReference>
<sequence length="876" mass="94949">MAGDAAGECAPLLSEASQENLHPETRTSSIRNGKPKTTSYELLSESTPLLAHRASEGIQYLGDVNISSSSSRESSPNPSSTKQGPRWITRPSSIALLSLILAIITVLGLGFASPTVIKQYAETATVFKATDVSIDSFTSDGVKARVQGSFVLDASRVPTKVVRDIGRLGTWLAREIESDETEVQVYLPEYGNVLLGTATIPPIRVNIRDGHVNTIDFVTDLKAGDMAGVRVVANDWLQGRLGQLRVRGVASVRLRSGILYLGSQTISESFVFQGQSLYNHSYHGFPDFNITKLDFHEIRTPTHQKAMEADISVLLMNRYPVKLTVPPMGFKISVPNCAPMDRYIVVANATTDLVQIAPNEPVNISAKGYIGRLPDVLTTACPGTNWSPLDLLVENYIRGLESKIYIRGGKSPSSNLPNWIEGFLRNVTVPVPFAGRALGHLVRNFSMTNVHFFLPEPFAQPDTPEAQLTVSAMVKAVIGLPKEMNFPLNISHVRSTAYIYYEGRELGYIKINKWQNASATRIQDGSPPSAALLVQFDIKKAPLQVTNGDTFTDVVQALILERKPIPLHVKAKVDAETDTALGQFIIRDIPASGNITVKPLASGGFSDLKVAVDTLEIVQTTESSILLAAKLNLTNPTEYSAIVPYINLRVAHNGTNVGRVIARNLSMSPGLNSGVEISALWDPLRFGGKDGIAVGQDLISRYVSGFNASIALRPHQHTIPTLPRLGLALSALELDIPIPKLRAPRDDQNPGDDGQTHFIKDATLHLWSSTAVFTLASPLLSTTLLITGIDAVAFYNHTEPVGNIKYDLPFAVPPGISQTPRLPVDLDFSGAGYEAIRQALGGTLRMDAVADVDVQLGNYSNTVFYKGKGIGAKVRI</sequence>
<feature type="transmembrane region" description="Helical" evidence="2">
    <location>
        <begin position="94"/>
        <end position="112"/>
    </location>
</feature>
<dbReference type="Pfam" id="PF26150">
    <property type="entry name" value="LEA-2_4"/>
    <property type="match status" value="1"/>
</dbReference>
<dbReference type="Pfam" id="PF26153">
    <property type="entry name" value="LEA-2L_5"/>
    <property type="match status" value="1"/>
</dbReference>
<dbReference type="HOGENOM" id="CLU_006918_0_0_1"/>
<evidence type="ECO:0000259" key="5">
    <source>
        <dbReference type="Pfam" id="PF26153"/>
    </source>
</evidence>
<dbReference type="Pfam" id="PF26174">
    <property type="entry name" value="LEA-2_1"/>
    <property type="match status" value="1"/>
</dbReference>
<dbReference type="Proteomes" id="UP000007802">
    <property type="component" value="Unassembled WGS sequence"/>
</dbReference>
<feature type="domain" description="Tag1-like fourth Ig-like" evidence="4">
    <location>
        <begin position="612"/>
        <end position="726"/>
    </location>
</feature>
<evidence type="ECO:0008006" key="7">
    <source>
        <dbReference type="Google" id="ProtNLM"/>
    </source>
</evidence>
<dbReference type="EMBL" id="GG749413">
    <property type="protein sequence ID" value="EGE79196.2"/>
    <property type="molecule type" value="Genomic_DNA"/>
</dbReference>
<dbReference type="InterPro" id="IPR059065">
    <property type="entry name" value="Ig_Tag1-like_4th"/>
</dbReference>
<keyword evidence="2" id="KW-0812">Transmembrane</keyword>
<dbReference type="OrthoDB" id="5596576at2759"/>
<dbReference type="InterPro" id="IPR046368">
    <property type="entry name" value="Tag1"/>
</dbReference>
<feature type="region of interest" description="Disordered" evidence="1">
    <location>
        <begin position="1"/>
        <end position="38"/>
    </location>
</feature>
<dbReference type="InterPro" id="IPR059066">
    <property type="entry name" value="Ig_Tag1-like_5th"/>
</dbReference>
<feature type="compositionally biased region" description="Polar residues" evidence="1">
    <location>
        <begin position="15"/>
        <end position="38"/>
    </location>
</feature>
<dbReference type="PANTHER" id="PTHR35895:SF3">
    <property type="entry name" value="PRE-RRNA PROCESSING PROTEIN"/>
    <property type="match status" value="1"/>
</dbReference>
<feature type="compositionally biased region" description="Low complexity" evidence="1">
    <location>
        <begin position="67"/>
        <end position="80"/>
    </location>
</feature>
<keyword evidence="2" id="KW-1133">Transmembrane helix</keyword>
<protein>
    <recommendedName>
        <fullName evidence="7">Pre-rRNA processing protein</fullName>
    </recommendedName>
</protein>
<proteinExistence type="predicted"/>
<feature type="domain" description="Tag1-like fifth Ig-like" evidence="5">
    <location>
        <begin position="752"/>
        <end position="863"/>
    </location>
</feature>
<evidence type="ECO:0000313" key="6">
    <source>
        <dbReference type="EMBL" id="EGE79196.2"/>
    </source>
</evidence>
<dbReference type="AlphaFoldDB" id="F2T7I3"/>